<evidence type="ECO:0000256" key="1">
    <source>
        <dbReference type="ARBA" id="ARBA00006817"/>
    </source>
</evidence>
<dbReference type="SUPFAM" id="SSF55961">
    <property type="entry name" value="Bet v1-like"/>
    <property type="match status" value="1"/>
</dbReference>
<name>A0A1I4Y3X8_9FLAO</name>
<dbReference type="InterPro" id="IPR013538">
    <property type="entry name" value="ASHA1/2-like_C"/>
</dbReference>
<keyword evidence="4" id="KW-1185">Reference proteome</keyword>
<protein>
    <submittedName>
        <fullName evidence="3">Activator of Hsp90 ATPase homolog 1-like protein</fullName>
    </submittedName>
</protein>
<dbReference type="Pfam" id="PF08327">
    <property type="entry name" value="AHSA1"/>
    <property type="match status" value="1"/>
</dbReference>
<dbReference type="RefSeq" id="WP_092908653.1">
    <property type="nucleotide sequence ID" value="NZ_FOUZ01000010.1"/>
</dbReference>
<dbReference type="Proteomes" id="UP000199149">
    <property type="component" value="Unassembled WGS sequence"/>
</dbReference>
<evidence type="ECO:0000259" key="2">
    <source>
        <dbReference type="Pfam" id="PF08327"/>
    </source>
</evidence>
<sequence>MNNTVLLNISIETTPQEIWKVLADEKHFNACFETMKMNCNDWKIGGNITFETPAKNNIEHAIINYFNENERLSYGYKKEEQTNQIEVTFSLKPAGDFTYLTIEGKNFRDEYERSHSEIKWINMMQDIKKYVQKK</sequence>
<accession>A0A1I4Y3X8</accession>
<reference evidence="4" key="1">
    <citation type="submission" date="2016-10" db="EMBL/GenBank/DDBJ databases">
        <authorList>
            <person name="Varghese N."/>
            <person name="Submissions S."/>
        </authorList>
    </citation>
    <scope>NUCLEOTIDE SEQUENCE [LARGE SCALE GENOMIC DNA]</scope>
    <source>
        <strain evidence="4">XJ109</strain>
    </source>
</reference>
<dbReference type="OrthoDB" id="1444320at2"/>
<feature type="domain" description="Activator of Hsp90 ATPase homologue 1/2-like C-terminal" evidence="2">
    <location>
        <begin position="13"/>
        <end position="131"/>
    </location>
</feature>
<gene>
    <name evidence="3" type="ORF">SAMN05421738_11082</name>
</gene>
<comment type="similarity">
    <text evidence="1">Belongs to the AHA1 family.</text>
</comment>
<organism evidence="3 4">
    <name type="scientific">Algoriella xinjiangensis</name>
    <dbReference type="NCBI Taxonomy" id="684065"/>
    <lineage>
        <taxon>Bacteria</taxon>
        <taxon>Pseudomonadati</taxon>
        <taxon>Bacteroidota</taxon>
        <taxon>Flavobacteriia</taxon>
        <taxon>Flavobacteriales</taxon>
        <taxon>Weeksellaceae</taxon>
        <taxon>Algoriella</taxon>
    </lineage>
</organism>
<dbReference type="CDD" id="cd07814">
    <property type="entry name" value="SRPBCC_CalC_Aha1-like"/>
    <property type="match status" value="1"/>
</dbReference>
<dbReference type="STRING" id="684065.SAMN05421738_11082"/>
<proteinExistence type="inferred from homology"/>
<evidence type="ECO:0000313" key="3">
    <source>
        <dbReference type="EMBL" id="SFN32200.1"/>
    </source>
</evidence>
<dbReference type="InterPro" id="IPR023393">
    <property type="entry name" value="START-like_dom_sf"/>
</dbReference>
<dbReference type="AlphaFoldDB" id="A0A1I4Y3X8"/>
<evidence type="ECO:0000313" key="4">
    <source>
        <dbReference type="Proteomes" id="UP000199149"/>
    </source>
</evidence>
<dbReference type="Gene3D" id="3.30.530.20">
    <property type="match status" value="1"/>
</dbReference>
<dbReference type="EMBL" id="FOUZ01000010">
    <property type="protein sequence ID" value="SFN32200.1"/>
    <property type="molecule type" value="Genomic_DNA"/>
</dbReference>